<dbReference type="EMBL" id="CATNWA010004563">
    <property type="protein sequence ID" value="CAI9548117.1"/>
    <property type="molecule type" value="Genomic_DNA"/>
</dbReference>
<keyword evidence="3" id="KW-1185">Reference proteome</keyword>
<dbReference type="InterPro" id="IPR009048">
    <property type="entry name" value="A-macroglobulin_rcpt-bd"/>
</dbReference>
<name>A0ABN9BL74_9NEOB</name>
<proteinExistence type="predicted"/>
<evidence type="ECO:0000259" key="1">
    <source>
        <dbReference type="Pfam" id="PF07677"/>
    </source>
</evidence>
<evidence type="ECO:0000313" key="2">
    <source>
        <dbReference type="EMBL" id="CAI9548117.1"/>
    </source>
</evidence>
<feature type="domain" description="Alpha-macroglobulin receptor-binding" evidence="1">
    <location>
        <begin position="46"/>
        <end position="80"/>
    </location>
</feature>
<accession>A0ABN9BL74</accession>
<evidence type="ECO:0000313" key="3">
    <source>
        <dbReference type="Proteomes" id="UP001162483"/>
    </source>
</evidence>
<sequence>MQVIQRYHSPPEVKDAAFSLSVQPQCLEDGKLAILLEFWYTGSRRNTNMVLLEVQSLSGFVSLPESIEEIKKDSDVKRVEVK</sequence>
<dbReference type="InterPro" id="IPR036595">
    <property type="entry name" value="A-macroglobulin_rcpt-bd_sf"/>
</dbReference>
<dbReference type="Pfam" id="PF07677">
    <property type="entry name" value="A2M_recep"/>
    <property type="match status" value="1"/>
</dbReference>
<gene>
    <name evidence="2" type="ORF">SPARVUS_LOCUS3104385</name>
</gene>
<dbReference type="Gene3D" id="2.60.40.690">
    <property type="entry name" value="Alpha-macroglobulin, receptor-binding domain"/>
    <property type="match status" value="1"/>
</dbReference>
<reference evidence="2" key="1">
    <citation type="submission" date="2023-05" db="EMBL/GenBank/DDBJ databases">
        <authorList>
            <person name="Stuckert A."/>
        </authorList>
    </citation>
    <scope>NUCLEOTIDE SEQUENCE</scope>
</reference>
<comment type="caution">
    <text evidence="2">The sequence shown here is derived from an EMBL/GenBank/DDBJ whole genome shotgun (WGS) entry which is preliminary data.</text>
</comment>
<feature type="non-terminal residue" evidence="2">
    <location>
        <position position="82"/>
    </location>
</feature>
<protein>
    <recommendedName>
        <fullName evidence="1">Alpha-macroglobulin receptor-binding domain-containing protein</fullName>
    </recommendedName>
</protein>
<dbReference type="SUPFAM" id="SSF49410">
    <property type="entry name" value="Alpha-macroglobulin receptor domain"/>
    <property type="match status" value="1"/>
</dbReference>
<organism evidence="2 3">
    <name type="scientific">Staurois parvus</name>
    <dbReference type="NCBI Taxonomy" id="386267"/>
    <lineage>
        <taxon>Eukaryota</taxon>
        <taxon>Metazoa</taxon>
        <taxon>Chordata</taxon>
        <taxon>Craniata</taxon>
        <taxon>Vertebrata</taxon>
        <taxon>Euteleostomi</taxon>
        <taxon>Amphibia</taxon>
        <taxon>Batrachia</taxon>
        <taxon>Anura</taxon>
        <taxon>Neobatrachia</taxon>
        <taxon>Ranoidea</taxon>
        <taxon>Ranidae</taxon>
        <taxon>Staurois</taxon>
    </lineage>
</organism>
<dbReference type="Proteomes" id="UP001162483">
    <property type="component" value="Unassembled WGS sequence"/>
</dbReference>